<comment type="caution">
    <text evidence="1">The sequence shown here is derived from an EMBL/GenBank/DDBJ whole genome shotgun (WGS) entry which is preliminary data.</text>
</comment>
<evidence type="ECO:0000313" key="1">
    <source>
        <dbReference type="EMBL" id="MBA2870579.1"/>
    </source>
</evidence>
<gene>
    <name evidence="1" type="ORF">HNQ85_000837</name>
</gene>
<proteinExistence type="predicted"/>
<protein>
    <submittedName>
        <fullName evidence="1">Uncharacterized protein</fullName>
    </submittedName>
</protein>
<keyword evidence="2" id="KW-1185">Reference proteome</keyword>
<organism evidence="1 2">
    <name type="scientific">[Anoxybacillus] calidus</name>
    <dbReference type="NCBI Taxonomy" id="575178"/>
    <lineage>
        <taxon>Bacteria</taxon>
        <taxon>Bacillati</taxon>
        <taxon>Bacillota</taxon>
        <taxon>Bacilli</taxon>
        <taxon>Bacillales</taxon>
        <taxon>Anoxybacillaceae</taxon>
        <taxon>Paranoxybacillus</taxon>
    </lineage>
</organism>
<evidence type="ECO:0000313" key="2">
    <source>
        <dbReference type="Proteomes" id="UP000580891"/>
    </source>
</evidence>
<sequence length="38" mass="4303">MERVLSNRYKNFHPRWGRGNDDPAIELINSGGLKSCNG</sequence>
<accession>A0A7W0BW20</accession>
<dbReference type="EMBL" id="JACDUU010000001">
    <property type="protein sequence ID" value="MBA2870579.1"/>
    <property type="molecule type" value="Genomic_DNA"/>
</dbReference>
<name>A0A7W0BW20_9BACL</name>
<dbReference type="AlphaFoldDB" id="A0A7W0BW20"/>
<reference evidence="1 2" key="1">
    <citation type="submission" date="2020-07" db="EMBL/GenBank/DDBJ databases">
        <title>Genomic Encyclopedia of Type Strains, Phase IV (KMG-IV): sequencing the most valuable type-strain genomes for metagenomic binning, comparative biology and taxonomic classification.</title>
        <authorList>
            <person name="Goeker M."/>
        </authorList>
    </citation>
    <scope>NUCLEOTIDE SEQUENCE [LARGE SCALE GENOMIC DNA]</scope>
    <source>
        <strain evidence="1 2">DSM 25220</strain>
    </source>
</reference>
<dbReference type="Proteomes" id="UP000580891">
    <property type="component" value="Unassembled WGS sequence"/>
</dbReference>